<feature type="transmembrane region" description="Helical" evidence="7">
    <location>
        <begin position="227"/>
        <end position="248"/>
    </location>
</feature>
<dbReference type="InterPro" id="IPR035906">
    <property type="entry name" value="MetI-like_sf"/>
</dbReference>
<feature type="transmembrane region" description="Helical" evidence="7">
    <location>
        <begin position="278"/>
        <end position="298"/>
    </location>
</feature>
<dbReference type="EMBL" id="JBHTOI010000046">
    <property type="protein sequence ID" value="MFD1418912.1"/>
    <property type="molecule type" value="Genomic_DNA"/>
</dbReference>
<keyword evidence="3" id="KW-1003">Cell membrane</keyword>
<dbReference type="InterPro" id="IPR045621">
    <property type="entry name" value="BPD_transp_1_N"/>
</dbReference>
<evidence type="ECO:0000256" key="7">
    <source>
        <dbReference type="RuleBase" id="RU363032"/>
    </source>
</evidence>
<sequence length="310" mass="34368">MAKYILKRILYLFLTLFIIASITFFLMKMLPGTPFSNQNRLSPDQLAIVKAQYGLDQPIFIQYIRYIGGLFQGNLGTSFQFNNEPVTQLIGQRLAPSMQIGAQAMVLGTILGILLGAVAAIRKNSWVDTLATFVSILGISIPSFVLAVLLQFYLAYKWHIYPVALWDNFQSSVLPTIALAALPLGNVARFMRTEMVDVLSSDYIELAKSKGNSEWQVVIKHALRNSLIPIVTIIGPMAVSTMTGSMVVENIFSIPGIGEQFVKSITTNDYPTIMGLTIFYSFLLILVFLVVDILYVLIDPRIRLGNGGND</sequence>
<dbReference type="Pfam" id="PF19300">
    <property type="entry name" value="BPD_transp_1_N"/>
    <property type="match status" value="1"/>
</dbReference>
<feature type="transmembrane region" description="Helical" evidence="7">
    <location>
        <begin position="9"/>
        <end position="27"/>
    </location>
</feature>
<evidence type="ECO:0000256" key="5">
    <source>
        <dbReference type="ARBA" id="ARBA00022989"/>
    </source>
</evidence>
<feature type="transmembrane region" description="Helical" evidence="7">
    <location>
        <begin position="173"/>
        <end position="191"/>
    </location>
</feature>
<dbReference type="RefSeq" id="WP_125676376.1">
    <property type="nucleotide sequence ID" value="NZ_JBHTOI010000046.1"/>
</dbReference>
<dbReference type="InterPro" id="IPR000515">
    <property type="entry name" value="MetI-like"/>
</dbReference>
<dbReference type="CDD" id="cd06261">
    <property type="entry name" value="TM_PBP2"/>
    <property type="match status" value="1"/>
</dbReference>
<evidence type="ECO:0000256" key="4">
    <source>
        <dbReference type="ARBA" id="ARBA00022692"/>
    </source>
</evidence>
<dbReference type="Pfam" id="PF00528">
    <property type="entry name" value="BPD_transp_1"/>
    <property type="match status" value="1"/>
</dbReference>
<accession>A0ABW4BWR2</accession>
<evidence type="ECO:0000313" key="9">
    <source>
        <dbReference type="EMBL" id="MFD1418912.1"/>
    </source>
</evidence>
<dbReference type="Gene3D" id="1.10.3720.10">
    <property type="entry name" value="MetI-like"/>
    <property type="match status" value="1"/>
</dbReference>
<dbReference type="NCBIfam" id="NF045471">
    <property type="entry name" value="Opp3B"/>
    <property type="match status" value="1"/>
</dbReference>
<comment type="caution">
    <text evidence="9">The sequence shown here is derived from an EMBL/GenBank/DDBJ whole genome shotgun (WGS) entry which is preliminary data.</text>
</comment>
<dbReference type="PROSITE" id="PS50928">
    <property type="entry name" value="ABC_TM1"/>
    <property type="match status" value="1"/>
</dbReference>
<feature type="transmembrane region" description="Helical" evidence="7">
    <location>
        <begin position="100"/>
        <end position="121"/>
    </location>
</feature>
<evidence type="ECO:0000256" key="6">
    <source>
        <dbReference type="ARBA" id="ARBA00023136"/>
    </source>
</evidence>
<keyword evidence="2 7" id="KW-0813">Transport</keyword>
<evidence type="ECO:0000256" key="1">
    <source>
        <dbReference type="ARBA" id="ARBA00004651"/>
    </source>
</evidence>
<dbReference type="PANTHER" id="PTHR43163:SF6">
    <property type="entry name" value="DIPEPTIDE TRANSPORT SYSTEM PERMEASE PROTEIN DPPB-RELATED"/>
    <property type="match status" value="1"/>
</dbReference>
<name>A0ABW4BWR2_9LACO</name>
<evidence type="ECO:0000313" key="10">
    <source>
        <dbReference type="Proteomes" id="UP001597251"/>
    </source>
</evidence>
<feature type="transmembrane region" description="Helical" evidence="7">
    <location>
        <begin position="133"/>
        <end position="153"/>
    </location>
</feature>
<keyword evidence="4 7" id="KW-0812">Transmembrane</keyword>
<comment type="similarity">
    <text evidence="7">Belongs to the binding-protein-dependent transport system permease family.</text>
</comment>
<dbReference type="Proteomes" id="UP001597251">
    <property type="component" value="Unassembled WGS sequence"/>
</dbReference>
<comment type="subcellular location">
    <subcellularLocation>
        <location evidence="1 7">Cell membrane</location>
        <topology evidence="1 7">Multi-pass membrane protein</topology>
    </subcellularLocation>
</comment>
<reference evidence="10" key="1">
    <citation type="journal article" date="2019" name="Int. J. Syst. Evol. Microbiol.">
        <title>The Global Catalogue of Microorganisms (GCM) 10K type strain sequencing project: providing services to taxonomists for standard genome sequencing and annotation.</title>
        <authorList>
            <consortium name="The Broad Institute Genomics Platform"/>
            <consortium name="The Broad Institute Genome Sequencing Center for Infectious Disease"/>
            <person name="Wu L."/>
            <person name="Ma J."/>
        </authorList>
    </citation>
    <scope>NUCLEOTIDE SEQUENCE [LARGE SCALE GENOMIC DNA]</scope>
    <source>
        <strain evidence="10">CCM 8936</strain>
    </source>
</reference>
<dbReference type="PANTHER" id="PTHR43163">
    <property type="entry name" value="DIPEPTIDE TRANSPORT SYSTEM PERMEASE PROTEIN DPPB-RELATED"/>
    <property type="match status" value="1"/>
</dbReference>
<protein>
    <submittedName>
        <fullName evidence="9">Oligopeptide ABC transporter permease</fullName>
    </submittedName>
</protein>
<keyword evidence="10" id="KW-1185">Reference proteome</keyword>
<evidence type="ECO:0000256" key="3">
    <source>
        <dbReference type="ARBA" id="ARBA00022475"/>
    </source>
</evidence>
<evidence type="ECO:0000256" key="2">
    <source>
        <dbReference type="ARBA" id="ARBA00022448"/>
    </source>
</evidence>
<feature type="domain" description="ABC transmembrane type-1" evidence="8">
    <location>
        <begin position="94"/>
        <end position="295"/>
    </location>
</feature>
<evidence type="ECO:0000259" key="8">
    <source>
        <dbReference type="PROSITE" id="PS50928"/>
    </source>
</evidence>
<keyword evidence="6 7" id="KW-0472">Membrane</keyword>
<dbReference type="SUPFAM" id="SSF161098">
    <property type="entry name" value="MetI-like"/>
    <property type="match status" value="1"/>
</dbReference>
<keyword evidence="5 7" id="KW-1133">Transmembrane helix</keyword>
<proteinExistence type="inferred from homology"/>
<organism evidence="9 10">
    <name type="scientific">Companilactobacillus keshanensis</name>
    <dbReference type="NCBI Taxonomy" id="2486003"/>
    <lineage>
        <taxon>Bacteria</taxon>
        <taxon>Bacillati</taxon>
        <taxon>Bacillota</taxon>
        <taxon>Bacilli</taxon>
        <taxon>Lactobacillales</taxon>
        <taxon>Lactobacillaceae</taxon>
        <taxon>Companilactobacillus</taxon>
    </lineage>
</organism>
<gene>
    <name evidence="9" type="primary">opp3b</name>
    <name evidence="9" type="ORF">ACFQ42_09160</name>
</gene>